<reference evidence="1 2" key="1">
    <citation type="submission" date="2023-12" db="EMBL/GenBank/DDBJ databases">
        <title>Novel species of the genus Arcicella isolated from rivers.</title>
        <authorList>
            <person name="Lu H."/>
        </authorList>
    </citation>
    <scope>NUCLEOTIDE SEQUENCE [LARGE SCALE GENOMIC DNA]</scope>
    <source>
        <strain evidence="1 2">LMG 21963</strain>
    </source>
</reference>
<name>A0ABU5QJ06_9BACT</name>
<dbReference type="Proteomes" id="UP001304671">
    <property type="component" value="Unassembled WGS sequence"/>
</dbReference>
<sequence>MELTSKHILFCIKCTFLILFLIKITPVSANINCTNQSFFVNQHSAGLINNPLLSSKNFEKLIGFSCQNINNSSKRYKTLKDLKNHAYFFSLENLILGFDDSDVEEEHVQKKTKSTKRNRAGYITRVCAEGDSFLFDLGTPLKTKGNFIYKDAHYLDVIILFHSPPPESLVNVA</sequence>
<organism evidence="1 2">
    <name type="scientific">Arcicella aquatica</name>
    <dbReference type="NCBI Taxonomy" id="217141"/>
    <lineage>
        <taxon>Bacteria</taxon>
        <taxon>Pseudomonadati</taxon>
        <taxon>Bacteroidota</taxon>
        <taxon>Cytophagia</taxon>
        <taxon>Cytophagales</taxon>
        <taxon>Flectobacillaceae</taxon>
        <taxon>Arcicella</taxon>
    </lineage>
</organism>
<comment type="caution">
    <text evidence="1">The sequence shown here is derived from an EMBL/GenBank/DDBJ whole genome shotgun (WGS) entry which is preliminary data.</text>
</comment>
<protein>
    <submittedName>
        <fullName evidence="1">Uncharacterized protein</fullName>
    </submittedName>
</protein>
<dbReference type="RefSeq" id="WP_323246264.1">
    <property type="nucleotide sequence ID" value="NZ_JAYFUL010000001.1"/>
</dbReference>
<evidence type="ECO:0000313" key="1">
    <source>
        <dbReference type="EMBL" id="MEA5256476.1"/>
    </source>
</evidence>
<dbReference type="EMBL" id="JAYFUL010000001">
    <property type="protein sequence ID" value="MEA5256476.1"/>
    <property type="molecule type" value="Genomic_DNA"/>
</dbReference>
<evidence type="ECO:0000313" key="2">
    <source>
        <dbReference type="Proteomes" id="UP001304671"/>
    </source>
</evidence>
<accession>A0ABU5QJ06</accession>
<gene>
    <name evidence="1" type="ORF">VB264_01700</name>
</gene>
<keyword evidence="2" id="KW-1185">Reference proteome</keyword>
<proteinExistence type="predicted"/>